<comment type="caution">
    <text evidence="3">The sequence shown here is derived from an EMBL/GenBank/DDBJ whole genome shotgun (WGS) entry which is preliminary data.</text>
</comment>
<proteinExistence type="predicted"/>
<gene>
    <name evidence="3" type="ORF">GRAN_0383</name>
</gene>
<dbReference type="InterPro" id="IPR019734">
    <property type="entry name" value="TPR_rpt"/>
</dbReference>
<dbReference type="Gene3D" id="1.25.40.10">
    <property type="entry name" value="Tetratricopeptide repeat domain"/>
    <property type="match status" value="3"/>
</dbReference>
<keyword evidence="4" id="KW-1185">Reference proteome</keyword>
<dbReference type="Pfam" id="PF13181">
    <property type="entry name" value="TPR_8"/>
    <property type="match status" value="1"/>
</dbReference>
<evidence type="ECO:0000313" key="4">
    <source>
        <dbReference type="Proteomes" id="UP000289437"/>
    </source>
</evidence>
<reference evidence="4" key="2">
    <citation type="submission" date="2019-02" db="EMBL/GenBank/DDBJ databases">
        <title>Granulicella sibirica sp. nov., a psychrotolerant acidobacterium isolated from an organic soil layer in forested tundra, West Siberia.</title>
        <authorList>
            <person name="Oshkin I.Y."/>
            <person name="Kulichevskaya I.S."/>
            <person name="Rijpstra W.I.C."/>
            <person name="Sinninghe Damste J.S."/>
            <person name="Rakitin A.L."/>
            <person name="Ravin N.V."/>
            <person name="Dedysh S.N."/>
        </authorList>
    </citation>
    <scope>NUCLEOTIDE SEQUENCE [LARGE SCALE GENOMIC DNA]</scope>
    <source>
        <strain evidence="4">AF10</strain>
    </source>
</reference>
<dbReference type="RefSeq" id="WP_128911298.1">
    <property type="nucleotide sequence ID" value="NZ_RDSM01000001.1"/>
</dbReference>
<protein>
    <submittedName>
        <fullName evidence="3">Tetratricopeptide repeat protein</fullName>
    </submittedName>
</protein>
<evidence type="ECO:0000256" key="2">
    <source>
        <dbReference type="SAM" id="SignalP"/>
    </source>
</evidence>
<dbReference type="PROSITE" id="PS50005">
    <property type="entry name" value="TPR"/>
    <property type="match status" value="1"/>
</dbReference>
<dbReference type="SMART" id="SM00028">
    <property type="entry name" value="TPR"/>
    <property type="match status" value="3"/>
</dbReference>
<dbReference type="EMBL" id="RDSM01000001">
    <property type="protein sequence ID" value="RXH57073.1"/>
    <property type="molecule type" value="Genomic_DNA"/>
</dbReference>
<feature type="signal peptide" evidence="2">
    <location>
        <begin position="1"/>
        <end position="30"/>
    </location>
</feature>
<evidence type="ECO:0000313" key="3">
    <source>
        <dbReference type="EMBL" id="RXH57073.1"/>
    </source>
</evidence>
<keyword evidence="2" id="KW-0732">Signal</keyword>
<feature type="repeat" description="TPR" evidence="1">
    <location>
        <begin position="258"/>
        <end position="291"/>
    </location>
</feature>
<dbReference type="AlphaFoldDB" id="A0A4Q0T0G3"/>
<dbReference type="OrthoDB" id="108250at2"/>
<sequence length="396" mass="41764">MKRFGWKMGGVLAASLLAVAGWALPSRVMAQAAVAPATVHGHVQNAAGLPLTKGEVRFTTDRASEEKNRKYPFVFPIDANGDYKGSITTPGSYLGLVFVDTKSLDFIDQIAVKAGEDKVIDFDMTRKEYMDKMTPEEKKQIEEFKKKNGEATAANAKIANLNQLLTQARAANKAGNYDEAITAMTTATGAKPDEGILWVTLGDAQLGSADAAAKAARTAHTNPSDPAIVQKYKDAATSYQKGIDLNAASKKPSPDTAAAAYNQLGQALAKQGDSKGASTAYENAAKAQPEKAGMFFFNEAATLLNSGANDDAAVAADKAIAADPKRADAYYIKGQALISKATVDPKTSKITAPPGCVDAYQKYLELAPDGPRSQEVAGILTGIGETVTSKYKAGKK</sequence>
<dbReference type="Pfam" id="PF13432">
    <property type="entry name" value="TPR_16"/>
    <property type="match status" value="2"/>
</dbReference>
<keyword evidence="1" id="KW-0802">TPR repeat</keyword>
<dbReference type="Proteomes" id="UP000289437">
    <property type="component" value="Unassembled WGS sequence"/>
</dbReference>
<accession>A0A4Q0T0G3</accession>
<name>A0A4Q0T0G3_9BACT</name>
<dbReference type="SUPFAM" id="SSF48452">
    <property type="entry name" value="TPR-like"/>
    <property type="match status" value="1"/>
</dbReference>
<feature type="chain" id="PRO_5020741255" evidence="2">
    <location>
        <begin position="31"/>
        <end position="396"/>
    </location>
</feature>
<dbReference type="InterPro" id="IPR011990">
    <property type="entry name" value="TPR-like_helical_dom_sf"/>
</dbReference>
<organism evidence="3 4">
    <name type="scientific">Granulicella sibirica</name>
    <dbReference type="NCBI Taxonomy" id="2479048"/>
    <lineage>
        <taxon>Bacteria</taxon>
        <taxon>Pseudomonadati</taxon>
        <taxon>Acidobacteriota</taxon>
        <taxon>Terriglobia</taxon>
        <taxon>Terriglobales</taxon>
        <taxon>Acidobacteriaceae</taxon>
        <taxon>Granulicella</taxon>
    </lineage>
</organism>
<evidence type="ECO:0000256" key="1">
    <source>
        <dbReference type="PROSITE-ProRule" id="PRU00339"/>
    </source>
</evidence>
<reference evidence="3 4" key="1">
    <citation type="submission" date="2018-11" db="EMBL/GenBank/DDBJ databases">
        <authorList>
            <person name="Mardanov A.V."/>
            <person name="Ravin N.V."/>
            <person name="Dedysh S.N."/>
        </authorList>
    </citation>
    <scope>NUCLEOTIDE SEQUENCE [LARGE SCALE GENOMIC DNA]</scope>
    <source>
        <strain evidence="3 4">AF10</strain>
    </source>
</reference>